<evidence type="ECO:0000256" key="1">
    <source>
        <dbReference type="SAM" id="MobiDB-lite"/>
    </source>
</evidence>
<accession>A0A1R4I968</accession>
<name>A0A1R4I968_9MICO</name>
<protein>
    <submittedName>
        <fullName evidence="2">Uncharacterized protein</fullName>
    </submittedName>
</protein>
<dbReference type="EMBL" id="FUKO01000003">
    <property type="protein sequence ID" value="SJN16395.1"/>
    <property type="molecule type" value="Genomic_DNA"/>
</dbReference>
<keyword evidence="3" id="KW-1185">Reference proteome</keyword>
<dbReference type="Proteomes" id="UP000196320">
    <property type="component" value="Unassembled WGS sequence"/>
</dbReference>
<sequence>MEAIGCDRILEEQASSPWPAHEEVCQRGCVDHADTTHGADEKLPRRIRSEDGSKSMLDTRF</sequence>
<evidence type="ECO:0000313" key="2">
    <source>
        <dbReference type="EMBL" id="SJN16395.1"/>
    </source>
</evidence>
<evidence type="ECO:0000313" key="3">
    <source>
        <dbReference type="Proteomes" id="UP000196320"/>
    </source>
</evidence>
<reference evidence="2 3" key="1">
    <citation type="submission" date="2017-02" db="EMBL/GenBank/DDBJ databases">
        <authorList>
            <person name="Peterson S.W."/>
        </authorList>
    </citation>
    <scope>NUCLEOTIDE SEQUENCE [LARGE SCALE GENOMIC DNA]</scope>
    <source>
        <strain evidence="2 3">B Mb 05.01</strain>
    </source>
</reference>
<organism evidence="2 3">
    <name type="scientific">Microbacterium esteraromaticum</name>
    <dbReference type="NCBI Taxonomy" id="57043"/>
    <lineage>
        <taxon>Bacteria</taxon>
        <taxon>Bacillati</taxon>
        <taxon>Actinomycetota</taxon>
        <taxon>Actinomycetes</taxon>
        <taxon>Micrococcales</taxon>
        <taxon>Microbacteriaceae</taxon>
        <taxon>Microbacterium</taxon>
    </lineage>
</organism>
<gene>
    <name evidence="2" type="ORF">FM104_00870</name>
</gene>
<feature type="region of interest" description="Disordered" evidence="1">
    <location>
        <begin position="33"/>
        <end position="61"/>
    </location>
</feature>
<proteinExistence type="predicted"/>
<dbReference type="AlphaFoldDB" id="A0A1R4I968"/>